<feature type="region of interest" description="Disordered" evidence="1">
    <location>
        <begin position="1"/>
        <end position="23"/>
    </location>
</feature>
<dbReference type="Proteomes" id="UP001329915">
    <property type="component" value="Chromosome"/>
</dbReference>
<dbReference type="PANTHER" id="PTHR42783">
    <property type="entry name" value="GLUTAMATE SYNTHASE [NADPH] SMALL CHAIN"/>
    <property type="match status" value="1"/>
</dbReference>
<dbReference type="KEGG" id="dbc:MFMK1_002899"/>
<accession>A0AAU0UUV0</accession>
<evidence type="ECO:0000313" key="3">
    <source>
        <dbReference type="EMBL" id="WRO23053.1"/>
    </source>
</evidence>
<evidence type="ECO:0000259" key="2">
    <source>
        <dbReference type="Pfam" id="PF14691"/>
    </source>
</evidence>
<dbReference type="Pfam" id="PF14691">
    <property type="entry name" value="Fer4_20"/>
    <property type="match status" value="1"/>
</dbReference>
<name>A0AAU0UUV0_9FIRM</name>
<protein>
    <recommendedName>
        <fullName evidence="2">Dihydroprymidine dehydrogenase domain-containing protein</fullName>
    </recommendedName>
</protein>
<dbReference type="Gene3D" id="1.10.1060.10">
    <property type="entry name" value="Alpha-helical ferredoxin"/>
    <property type="match status" value="1"/>
</dbReference>
<organism evidence="3 4">
    <name type="scientific">Metallumcola ferriviriculae</name>
    <dbReference type="NCBI Taxonomy" id="3039180"/>
    <lineage>
        <taxon>Bacteria</taxon>
        <taxon>Bacillati</taxon>
        <taxon>Bacillota</taxon>
        <taxon>Clostridia</taxon>
        <taxon>Neomoorellales</taxon>
        <taxon>Desulfitibacteraceae</taxon>
        <taxon>Metallumcola</taxon>
    </lineage>
</organism>
<feature type="domain" description="Dihydroprymidine dehydrogenase" evidence="2">
    <location>
        <begin position="18"/>
        <end position="128"/>
    </location>
</feature>
<dbReference type="EMBL" id="CP121694">
    <property type="protein sequence ID" value="WRO23053.1"/>
    <property type="molecule type" value="Genomic_DNA"/>
</dbReference>
<dbReference type="SUPFAM" id="SSF46548">
    <property type="entry name" value="alpha-helical ferredoxin"/>
    <property type="match status" value="1"/>
</dbReference>
<keyword evidence="4" id="KW-1185">Reference proteome</keyword>
<dbReference type="GO" id="GO:0051536">
    <property type="term" value="F:iron-sulfur cluster binding"/>
    <property type="evidence" value="ECO:0007669"/>
    <property type="project" value="InterPro"/>
</dbReference>
<evidence type="ECO:0000313" key="4">
    <source>
        <dbReference type="Proteomes" id="UP001329915"/>
    </source>
</evidence>
<gene>
    <name evidence="3" type="ORF">MFMK1_002899</name>
</gene>
<dbReference type="AlphaFoldDB" id="A0AAU0UUV0"/>
<sequence>MARKKDRTDMPHRSAQERSKDFEEVSLGYSKEMALEEAQRCLQCKTPTCEQGCPVGIGIKDFIKHMQTEDLNKASESLEKSNTLSAVCGRVCPQETQCESKCILAKKGQPIAIGRLERYLGDYSMKKKQHSKSKLH</sequence>
<dbReference type="InterPro" id="IPR009051">
    <property type="entry name" value="Helical_ferredxn"/>
</dbReference>
<dbReference type="PANTHER" id="PTHR42783:SF3">
    <property type="entry name" value="GLUTAMATE SYNTHASE [NADPH] SMALL CHAIN-RELATED"/>
    <property type="match status" value="1"/>
</dbReference>
<evidence type="ECO:0000256" key="1">
    <source>
        <dbReference type="SAM" id="MobiDB-lite"/>
    </source>
</evidence>
<dbReference type="RefSeq" id="WP_366922440.1">
    <property type="nucleotide sequence ID" value="NZ_CP121694.1"/>
</dbReference>
<dbReference type="InterPro" id="IPR028261">
    <property type="entry name" value="DPD_II"/>
</dbReference>
<proteinExistence type="predicted"/>
<reference evidence="3 4" key="1">
    <citation type="submission" date="2023-04" db="EMBL/GenBank/DDBJ databases">
        <authorList>
            <person name="Hsu D."/>
        </authorList>
    </citation>
    <scope>NUCLEOTIDE SEQUENCE [LARGE SCALE GENOMIC DNA]</scope>
    <source>
        <strain evidence="3 4">MK1</strain>
    </source>
</reference>